<dbReference type="GeneID" id="37878927"/>
<feature type="binding site" evidence="3">
    <location>
        <position position="192"/>
    </location>
    <ligand>
        <name>Cu cation</name>
        <dbReference type="ChEBI" id="CHEBI:23378"/>
    </ligand>
</feature>
<organism evidence="6 7">
    <name type="scientific">Halalkaliarchaeum desulfuricum</name>
    <dbReference type="NCBI Taxonomy" id="2055893"/>
    <lineage>
        <taxon>Archaea</taxon>
        <taxon>Methanobacteriati</taxon>
        <taxon>Methanobacteriota</taxon>
        <taxon>Stenosarchaea group</taxon>
        <taxon>Halobacteria</taxon>
        <taxon>Halobacteriales</taxon>
        <taxon>Haloferacaceae</taxon>
        <taxon>Halalkaliarchaeum</taxon>
    </lineage>
</organism>
<dbReference type="OrthoDB" id="27579at2157"/>
<dbReference type="InterPro" id="IPR036249">
    <property type="entry name" value="Thioredoxin-like_sf"/>
</dbReference>
<dbReference type="KEGG" id="hdf:AArcSl_2570"/>
<evidence type="ECO:0000256" key="2">
    <source>
        <dbReference type="ARBA" id="ARBA00023008"/>
    </source>
</evidence>
<dbReference type="Proteomes" id="UP000263012">
    <property type="component" value="Chromosome"/>
</dbReference>
<reference evidence="7" key="1">
    <citation type="submission" date="2017-11" db="EMBL/GenBank/DDBJ databases">
        <title>Phenotypic and genomic properties of facultatively anaerobic sulfur-reducing natronoarchaea from hypersaline soda lakes.</title>
        <authorList>
            <person name="Sorokin D.Y."/>
            <person name="Kublanov I.V."/>
            <person name="Roman P."/>
            <person name="Sinninghe Damste J.S."/>
            <person name="Golyshin P.N."/>
            <person name="Rojo D."/>
            <person name="Ciordia S."/>
            <person name="Mena M.D.C."/>
            <person name="Ferrer M."/>
            <person name="Messina E."/>
            <person name="Smedile F."/>
            <person name="La Spada G."/>
            <person name="La Cono V."/>
            <person name="Yakimov M.M."/>
        </authorList>
    </citation>
    <scope>NUCLEOTIDE SEQUENCE [LARGE SCALE GENOMIC DNA]</scope>
    <source>
        <strain evidence="7">AArc-Sl</strain>
    </source>
</reference>
<dbReference type="InterPro" id="IPR003782">
    <property type="entry name" value="SCO1/SenC"/>
</dbReference>
<evidence type="ECO:0000259" key="5">
    <source>
        <dbReference type="PROSITE" id="PS51352"/>
    </source>
</evidence>
<comment type="similarity">
    <text evidence="1">Belongs to the SCO1/2 family.</text>
</comment>
<feature type="binding site" evidence="3">
    <location>
        <position position="94"/>
    </location>
    <ligand>
        <name>Cu cation</name>
        <dbReference type="ChEBI" id="CHEBI:23378"/>
    </ligand>
</feature>
<keyword evidence="4" id="KW-1015">Disulfide bond</keyword>
<feature type="binding site" evidence="3">
    <location>
        <position position="90"/>
    </location>
    <ligand>
        <name>Cu cation</name>
        <dbReference type="ChEBI" id="CHEBI:23378"/>
    </ligand>
</feature>
<dbReference type="PANTHER" id="PTHR12151">
    <property type="entry name" value="ELECTRON TRANSPORT PROTIN SCO1/SENC FAMILY MEMBER"/>
    <property type="match status" value="1"/>
</dbReference>
<dbReference type="PANTHER" id="PTHR12151:SF25">
    <property type="entry name" value="LINALOOL DEHYDRATASE_ISOMERASE DOMAIN-CONTAINING PROTEIN"/>
    <property type="match status" value="1"/>
</dbReference>
<name>A0A343TM68_9EURY</name>
<dbReference type="AlphaFoldDB" id="A0A343TM68"/>
<dbReference type="PROSITE" id="PS51352">
    <property type="entry name" value="THIOREDOXIN_2"/>
    <property type="match status" value="1"/>
</dbReference>
<protein>
    <submittedName>
        <fullName evidence="6">SCO1/SenC/PrrC family protein</fullName>
    </submittedName>
</protein>
<gene>
    <name evidence="6" type="ORF">AArcSl_2570</name>
</gene>
<keyword evidence="2 3" id="KW-0186">Copper</keyword>
<dbReference type="InterPro" id="IPR013766">
    <property type="entry name" value="Thioredoxin_domain"/>
</dbReference>
<dbReference type="GO" id="GO:0046872">
    <property type="term" value="F:metal ion binding"/>
    <property type="evidence" value="ECO:0007669"/>
    <property type="project" value="UniProtKB-KW"/>
</dbReference>
<evidence type="ECO:0000256" key="4">
    <source>
        <dbReference type="PIRSR" id="PIRSR603782-2"/>
    </source>
</evidence>
<keyword evidence="3" id="KW-0479">Metal-binding</keyword>
<proteinExistence type="inferred from homology"/>
<dbReference type="EMBL" id="CP025066">
    <property type="protein sequence ID" value="AUX10190.1"/>
    <property type="molecule type" value="Genomic_DNA"/>
</dbReference>
<accession>A0A343TM68</accession>
<evidence type="ECO:0000256" key="3">
    <source>
        <dbReference type="PIRSR" id="PIRSR603782-1"/>
    </source>
</evidence>
<evidence type="ECO:0000313" key="6">
    <source>
        <dbReference type="EMBL" id="AUX10190.1"/>
    </source>
</evidence>
<evidence type="ECO:0000313" key="7">
    <source>
        <dbReference type="Proteomes" id="UP000263012"/>
    </source>
</evidence>
<evidence type="ECO:0000256" key="1">
    <source>
        <dbReference type="ARBA" id="ARBA00010996"/>
    </source>
</evidence>
<dbReference type="RefSeq" id="WP_119820036.1">
    <property type="nucleotide sequence ID" value="NZ_CP025066.1"/>
</dbReference>
<dbReference type="SUPFAM" id="SSF52833">
    <property type="entry name" value="Thioredoxin-like"/>
    <property type="match status" value="1"/>
</dbReference>
<feature type="disulfide bond" description="Redox-active" evidence="4">
    <location>
        <begin position="90"/>
        <end position="94"/>
    </location>
</feature>
<dbReference type="Gene3D" id="3.40.30.10">
    <property type="entry name" value="Glutaredoxin"/>
    <property type="match status" value="1"/>
</dbReference>
<feature type="domain" description="Thioredoxin" evidence="5">
    <location>
        <begin position="50"/>
        <end position="228"/>
    </location>
</feature>
<dbReference type="Pfam" id="PF02630">
    <property type="entry name" value="SCO1-SenC"/>
    <property type="match status" value="1"/>
</dbReference>
<sequence length="231" mass="25273">MDLPTSRRTYLATVGAIGFGGALAGCLGDDDTVLGSPEDRDAESEALSFPAHGQRLPEVTLPSPLHDREVTTTAFEGERETLVTFVFTRCSMVCPALTGNLAQVQAHATEEGFEGEIALLPITFDPVYDTPEVLREYSEYVGADPTAENWQFLRPESEERAREVVAETFGVGFEKTDAYTPDEVSDEMEFVHTSVTILANRDGFVERGYNPGAPSPAQVIDDLDTVREGYR</sequence>
<dbReference type="PROSITE" id="PS51257">
    <property type="entry name" value="PROKAR_LIPOPROTEIN"/>
    <property type="match status" value="1"/>
</dbReference>
<keyword evidence="7" id="KW-1185">Reference proteome</keyword>
<dbReference type="CDD" id="cd02968">
    <property type="entry name" value="SCO"/>
    <property type="match status" value="1"/>
</dbReference>